<keyword evidence="1" id="KW-0677">Repeat</keyword>
<dbReference type="EMBL" id="BPVZ01000064">
    <property type="protein sequence ID" value="GKV24072.1"/>
    <property type="molecule type" value="Genomic_DNA"/>
</dbReference>
<dbReference type="InterPro" id="IPR046960">
    <property type="entry name" value="PPR_At4g14850-like_plant"/>
</dbReference>
<dbReference type="PROSITE" id="PS51375">
    <property type="entry name" value="PPR"/>
    <property type="match status" value="2"/>
</dbReference>
<gene>
    <name evidence="3" type="ORF">SLEP1_g33732</name>
</gene>
<dbReference type="FunFam" id="1.25.40.10:FF:000525">
    <property type="entry name" value="Pentatricopeptide (PPR) repeat-containing protein-like"/>
    <property type="match status" value="1"/>
</dbReference>
<dbReference type="InterPro" id="IPR002885">
    <property type="entry name" value="PPR_rpt"/>
</dbReference>
<keyword evidence="4" id="KW-1185">Reference proteome</keyword>
<organism evidence="3 4">
    <name type="scientific">Rubroshorea leprosula</name>
    <dbReference type="NCBI Taxonomy" id="152421"/>
    <lineage>
        <taxon>Eukaryota</taxon>
        <taxon>Viridiplantae</taxon>
        <taxon>Streptophyta</taxon>
        <taxon>Embryophyta</taxon>
        <taxon>Tracheophyta</taxon>
        <taxon>Spermatophyta</taxon>
        <taxon>Magnoliopsida</taxon>
        <taxon>eudicotyledons</taxon>
        <taxon>Gunneridae</taxon>
        <taxon>Pentapetalae</taxon>
        <taxon>rosids</taxon>
        <taxon>malvids</taxon>
        <taxon>Malvales</taxon>
        <taxon>Dipterocarpaceae</taxon>
        <taxon>Rubroshorea</taxon>
    </lineage>
</organism>
<dbReference type="GO" id="GO:0009451">
    <property type="term" value="P:RNA modification"/>
    <property type="evidence" value="ECO:0007669"/>
    <property type="project" value="InterPro"/>
</dbReference>
<dbReference type="NCBIfam" id="TIGR00756">
    <property type="entry name" value="PPR"/>
    <property type="match status" value="2"/>
</dbReference>
<evidence type="ECO:0000256" key="2">
    <source>
        <dbReference type="PROSITE-ProRule" id="PRU00708"/>
    </source>
</evidence>
<proteinExistence type="predicted"/>
<dbReference type="AlphaFoldDB" id="A0AAV5KHJ2"/>
<dbReference type="Pfam" id="PF13041">
    <property type="entry name" value="PPR_2"/>
    <property type="match status" value="1"/>
</dbReference>
<dbReference type="Pfam" id="PF20431">
    <property type="entry name" value="E_motif"/>
    <property type="match status" value="1"/>
</dbReference>
<accession>A0AAV5KHJ2</accession>
<evidence type="ECO:0000313" key="3">
    <source>
        <dbReference type="EMBL" id="GKV24072.1"/>
    </source>
</evidence>
<dbReference type="SUPFAM" id="SSF48452">
    <property type="entry name" value="TPR-like"/>
    <property type="match status" value="2"/>
</dbReference>
<feature type="repeat" description="PPR" evidence="2">
    <location>
        <begin position="139"/>
        <end position="173"/>
    </location>
</feature>
<dbReference type="Proteomes" id="UP001054252">
    <property type="component" value="Unassembled WGS sequence"/>
</dbReference>
<protein>
    <recommendedName>
        <fullName evidence="5">Pentatricopeptide repeat-containing protein</fullName>
    </recommendedName>
</protein>
<dbReference type="GO" id="GO:0003723">
    <property type="term" value="F:RNA binding"/>
    <property type="evidence" value="ECO:0007669"/>
    <property type="project" value="InterPro"/>
</dbReference>
<name>A0AAV5KHJ2_9ROSI</name>
<comment type="caution">
    <text evidence="3">The sequence shown here is derived from an EMBL/GenBank/DDBJ whole genome shotgun (WGS) entry which is preliminary data.</text>
</comment>
<reference evidence="3 4" key="1">
    <citation type="journal article" date="2021" name="Commun. Biol.">
        <title>The genome of Shorea leprosula (Dipterocarpaceae) highlights the ecological relevance of drought in aseasonal tropical rainforests.</title>
        <authorList>
            <person name="Ng K.K.S."/>
            <person name="Kobayashi M.J."/>
            <person name="Fawcett J.A."/>
            <person name="Hatakeyama M."/>
            <person name="Paape T."/>
            <person name="Ng C.H."/>
            <person name="Ang C.C."/>
            <person name="Tnah L.H."/>
            <person name="Lee C.T."/>
            <person name="Nishiyama T."/>
            <person name="Sese J."/>
            <person name="O'Brien M.J."/>
            <person name="Copetti D."/>
            <person name="Mohd Noor M.I."/>
            <person name="Ong R.C."/>
            <person name="Putra M."/>
            <person name="Sireger I.Z."/>
            <person name="Indrioko S."/>
            <person name="Kosugi Y."/>
            <person name="Izuno A."/>
            <person name="Isagi Y."/>
            <person name="Lee S.L."/>
            <person name="Shimizu K.K."/>
        </authorList>
    </citation>
    <scope>NUCLEOTIDE SEQUENCE [LARGE SCALE GENOMIC DNA]</scope>
    <source>
        <strain evidence="3">214</strain>
    </source>
</reference>
<feature type="repeat" description="PPR" evidence="2">
    <location>
        <begin position="210"/>
        <end position="244"/>
    </location>
</feature>
<dbReference type="InterPro" id="IPR046848">
    <property type="entry name" value="E_motif"/>
</dbReference>
<dbReference type="Pfam" id="PF01535">
    <property type="entry name" value="PPR"/>
    <property type="match status" value="2"/>
</dbReference>
<evidence type="ECO:0000256" key="1">
    <source>
        <dbReference type="ARBA" id="ARBA00022737"/>
    </source>
</evidence>
<evidence type="ECO:0000313" key="4">
    <source>
        <dbReference type="Proteomes" id="UP001054252"/>
    </source>
</evidence>
<dbReference type="PANTHER" id="PTHR47926">
    <property type="entry name" value="PENTATRICOPEPTIDE REPEAT-CONTAINING PROTEIN"/>
    <property type="match status" value="1"/>
</dbReference>
<sequence>MHFNGVALDTYALRSSLKASSFMENVRFGEQIHTHARKTSWLSSVFVGSALTDLTMPQLNLDYDHFTLSAMLRACAGLSAIELGRQVHAYLIRKVYDVGSDVFWQSTLIDMYGKCGLVAKVFQVFSLLGLSFEGQKKRDVVLWSSMLGVYGRNGYFEEVILLYKEMLKEKIKPDEVAFVTVISACSHTGQVKLGIEYFESMTRGYKLVPGPEHYSCLVDLLRRTGKLDKAWEVVNEMLQKGHDNGSISLCCTLLSACVDLGNIELGKFAAQKALELDPQNAGIYVLLSNLYAKFGRWDEFGQLREMMKHGGLKKDAGCSWIEVTD</sequence>
<dbReference type="Gene3D" id="1.25.40.10">
    <property type="entry name" value="Tetratricopeptide repeat domain"/>
    <property type="match status" value="2"/>
</dbReference>
<evidence type="ECO:0008006" key="5">
    <source>
        <dbReference type="Google" id="ProtNLM"/>
    </source>
</evidence>
<dbReference type="PANTHER" id="PTHR47926:SF386">
    <property type="entry name" value="PENTATRICOPEPTIDE REPEAT-CONTAINING PROTEIN"/>
    <property type="match status" value="1"/>
</dbReference>
<dbReference type="InterPro" id="IPR011990">
    <property type="entry name" value="TPR-like_helical_dom_sf"/>
</dbReference>